<evidence type="ECO:0000259" key="4">
    <source>
        <dbReference type="PROSITE" id="PS50941"/>
    </source>
</evidence>
<evidence type="ECO:0000256" key="1">
    <source>
        <dbReference type="ARBA" id="ARBA00022669"/>
    </source>
</evidence>
<dbReference type="InterPro" id="IPR036779">
    <property type="entry name" value="LysM_dom_sf"/>
</dbReference>
<gene>
    <name evidence="6" type="ORF">C8A05DRAFT_16266</name>
</gene>
<dbReference type="GO" id="GO:0008061">
    <property type="term" value="F:chitin binding"/>
    <property type="evidence" value="ECO:0007669"/>
    <property type="project" value="UniProtKB-UniRule"/>
</dbReference>
<dbReference type="SUPFAM" id="SSF57016">
    <property type="entry name" value="Plant lectins/antimicrobial peptides"/>
    <property type="match status" value="1"/>
</dbReference>
<feature type="signal peptide" evidence="3">
    <location>
        <begin position="1"/>
        <end position="21"/>
    </location>
</feature>
<sequence length="304" mass="31920">MDAAKITFLLGLFLATQGVFGLPAACSKTVAARTGDTCASISISAGINVADFLRNNPSINQCDKLSVGSQYCIDSGTSQAEVSPDGQCGGNFTCVGSPYGQCCSAHGWCGSTDDHCGPDCDAAHGICSVPAISSPLPPTSQPPTSCPAAGTVRSTILVTETVRKTVTDTTLVSSTSTILFTSVTTSVETVQKIVTVLFRTTSTIFETSTNTVTRYLTSTPPPNFQTVTYTVTVVSVRTVPTTITTTTTVPGPTVTVTETEDGWDPDPTWTRGWGTWTRCRTWSRGRGWNGEAVTVEVSANAWGK</sequence>
<accession>A0AAN6MJ40</accession>
<dbReference type="CDD" id="cd11618">
    <property type="entry name" value="ChtBD1_1"/>
    <property type="match status" value="1"/>
</dbReference>
<keyword evidence="7" id="KW-1185">Reference proteome</keyword>
<keyword evidence="3" id="KW-0732">Signal</keyword>
<evidence type="ECO:0000259" key="5">
    <source>
        <dbReference type="PROSITE" id="PS51782"/>
    </source>
</evidence>
<comment type="caution">
    <text evidence="2">Lacks conserved residue(s) required for the propagation of feature annotation.</text>
</comment>
<protein>
    <recommendedName>
        <fullName evidence="8">Carbohydrate-binding module family 18 protein</fullName>
    </recommendedName>
</protein>
<dbReference type="Gene3D" id="3.10.350.10">
    <property type="entry name" value="LysM domain"/>
    <property type="match status" value="1"/>
</dbReference>
<feature type="domain" description="LysM" evidence="5">
    <location>
        <begin position="28"/>
        <end position="73"/>
    </location>
</feature>
<keyword evidence="2" id="KW-1015">Disulfide bond</keyword>
<organism evidence="6 7">
    <name type="scientific">Staphylotrichum tortipilum</name>
    <dbReference type="NCBI Taxonomy" id="2831512"/>
    <lineage>
        <taxon>Eukaryota</taxon>
        <taxon>Fungi</taxon>
        <taxon>Dikarya</taxon>
        <taxon>Ascomycota</taxon>
        <taxon>Pezizomycotina</taxon>
        <taxon>Sordariomycetes</taxon>
        <taxon>Sordariomycetidae</taxon>
        <taxon>Sordariales</taxon>
        <taxon>Chaetomiaceae</taxon>
        <taxon>Staphylotrichum</taxon>
    </lineage>
</organism>
<dbReference type="EMBL" id="MU855570">
    <property type="protein sequence ID" value="KAK3901560.1"/>
    <property type="molecule type" value="Genomic_DNA"/>
</dbReference>
<proteinExistence type="predicted"/>
<evidence type="ECO:0000256" key="2">
    <source>
        <dbReference type="PROSITE-ProRule" id="PRU00261"/>
    </source>
</evidence>
<dbReference type="SMART" id="SM00270">
    <property type="entry name" value="ChtBD1"/>
    <property type="match status" value="1"/>
</dbReference>
<dbReference type="InterPro" id="IPR036861">
    <property type="entry name" value="Endochitinase-like_sf"/>
</dbReference>
<dbReference type="SMART" id="SM00257">
    <property type="entry name" value="LysM"/>
    <property type="match status" value="1"/>
</dbReference>
<reference evidence="6" key="2">
    <citation type="submission" date="2023-05" db="EMBL/GenBank/DDBJ databases">
        <authorList>
            <consortium name="Lawrence Berkeley National Laboratory"/>
            <person name="Steindorff A."/>
            <person name="Hensen N."/>
            <person name="Bonometti L."/>
            <person name="Westerberg I."/>
            <person name="Brannstrom I.O."/>
            <person name="Guillou S."/>
            <person name="Cros-Aarteil S."/>
            <person name="Calhoun S."/>
            <person name="Haridas S."/>
            <person name="Kuo A."/>
            <person name="Mondo S."/>
            <person name="Pangilinan J."/>
            <person name="Riley R."/>
            <person name="Labutti K."/>
            <person name="Andreopoulos B."/>
            <person name="Lipzen A."/>
            <person name="Chen C."/>
            <person name="Yanf M."/>
            <person name="Daum C."/>
            <person name="Ng V."/>
            <person name="Clum A."/>
            <person name="Ohm R."/>
            <person name="Martin F."/>
            <person name="Silar P."/>
            <person name="Natvig D."/>
            <person name="Lalanne C."/>
            <person name="Gautier V."/>
            <person name="Ament-Velasquez S.L."/>
            <person name="Kruys A."/>
            <person name="Hutchinson M.I."/>
            <person name="Powell A.J."/>
            <person name="Barry K."/>
            <person name="Miller A.N."/>
            <person name="Grigoriev I.V."/>
            <person name="Debuchy R."/>
            <person name="Gladieux P."/>
            <person name="Thoren M.H."/>
            <person name="Johannesson H."/>
        </authorList>
    </citation>
    <scope>NUCLEOTIDE SEQUENCE</scope>
    <source>
        <strain evidence="6">CBS 103.79</strain>
    </source>
</reference>
<feature type="disulfide bond" evidence="2">
    <location>
        <begin position="102"/>
        <end position="116"/>
    </location>
</feature>
<feature type="domain" description="Chitin-binding type-1" evidence="4">
    <location>
        <begin position="85"/>
        <end position="129"/>
    </location>
</feature>
<dbReference type="Gene3D" id="3.30.60.10">
    <property type="entry name" value="Endochitinase-like"/>
    <property type="match status" value="1"/>
</dbReference>
<dbReference type="InterPro" id="IPR001002">
    <property type="entry name" value="Chitin-bd_1"/>
</dbReference>
<dbReference type="Proteomes" id="UP001303889">
    <property type="component" value="Unassembled WGS sequence"/>
</dbReference>
<dbReference type="InterPro" id="IPR018392">
    <property type="entry name" value="LysM"/>
</dbReference>
<evidence type="ECO:0000313" key="6">
    <source>
        <dbReference type="EMBL" id="KAK3901560.1"/>
    </source>
</evidence>
<feature type="chain" id="PRO_5042844932" description="Carbohydrate-binding module family 18 protein" evidence="3">
    <location>
        <begin position="22"/>
        <end position="304"/>
    </location>
</feature>
<evidence type="ECO:0000313" key="7">
    <source>
        <dbReference type="Proteomes" id="UP001303889"/>
    </source>
</evidence>
<dbReference type="AlphaFoldDB" id="A0AAN6MJ40"/>
<dbReference type="PROSITE" id="PS51782">
    <property type="entry name" value="LYSM"/>
    <property type="match status" value="1"/>
</dbReference>
<evidence type="ECO:0008006" key="8">
    <source>
        <dbReference type="Google" id="ProtNLM"/>
    </source>
</evidence>
<feature type="disulfide bond" evidence="2">
    <location>
        <begin position="88"/>
        <end position="103"/>
    </location>
</feature>
<comment type="caution">
    <text evidence="6">The sequence shown here is derived from an EMBL/GenBank/DDBJ whole genome shotgun (WGS) entry which is preliminary data.</text>
</comment>
<evidence type="ECO:0000256" key="3">
    <source>
        <dbReference type="SAM" id="SignalP"/>
    </source>
</evidence>
<dbReference type="SUPFAM" id="SSF54106">
    <property type="entry name" value="LysM domain"/>
    <property type="match status" value="1"/>
</dbReference>
<keyword evidence="1 2" id="KW-0147">Chitin-binding</keyword>
<dbReference type="PROSITE" id="PS50941">
    <property type="entry name" value="CHIT_BIND_I_2"/>
    <property type="match status" value="1"/>
</dbReference>
<name>A0AAN6MJ40_9PEZI</name>
<reference evidence="6" key="1">
    <citation type="journal article" date="2023" name="Mol. Phylogenet. Evol.">
        <title>Genome-scale phylogeny and comparative genomics of the fungal order Sordariales.</title>
        <authorList>
            <person name="Hensen N."/>
            <person name="Bonometti L."/>
            <person name="Westerberg I."/>
            <person name="Brannstrom I.O."/>
            <person name="Guillou S."/>
            <person name="Cros-Aarteil S."/>
            <person name="Calhoun S."/>
            <person name="Haridas S."/>
            <person name="Kuo A."/>
            <person name="Mondo S."/>
            <person name="Pangilinan J."/>
            <person name="Riley R."/>
            <person name="LaButti K."/>
            <person name="Andreopoulos B."/>
            <person name="Lipzen A."/>
            <person name="Chen C."/>
            <person name="Yan M."/>
            <person name="Daum C."/>
            <person name="Ng V."/>
            <person name="Clum A."/>
            <person name="Steindorff A."/>
            <person name="Ohm R.A."/>
            <person name="Martin F."/>
            <person name="Silar P."/>
            <person name="Natvig D.O."/>
            <person name="Lalanne C."/>
            <person name="Gautier V."/>
            <person name="Ament-Velasquez S.L."/>
            <person name="Kruys A."/>
            <person name="Hutchinson M.I."/>
            <person name="Powell A.J."/>
            <person name="Barry K."/>
            <person name="Miller A.N."/>
            <person name="Grigoriev I.V."/>
            <person name="Debuchy R."/>
            <person name="Gladieux P."/>
            <person name="Hiltunen Thoren M."/>
            <person name="Johannesson H."/>
        </authorList>
    </citation>
    <scope>NUCLEOTIDE SEQUENCE</scope>
    <source>
        <strain evidence="6">CBS 103.79</strain>
    </source>
</reference>